<sequence>MPHVTLQHGPRGIKLYQVGGKSFVLFRTPRPDAVDPETGEPYPDVIMFWVPSEVDKQAMLQDPSLPFFSPSHFDVHPSVRLHASRIGELTRQQLTETVQDAWPAQASNRRRTAWLAGHGLPLT</sequence>
<name>A0ABV4SXI3_9ACTN</name>
<accession>A0ABV4SXI3</accession>
<protein>
    <submittedName>
        <fullName evidence="1">Uncharacterized protein</fullName>
    </submittedName>
</protein>
<dbReference type="EMBL" id="JBGOSP010000048">
    <property type="protein sequence ID" value="MFA3842973.1"/>
    <property type="molecule type" value="Genomic_DNA"/>
</dbReference>
<dbReference type="Proteomes" id="UP001571476">
    <property type="component" value="Unassembled WGS sequence"/>
</dbReference>
<gene>
    <name evidence="1" type="ORF">ACEG43_43735</name>
</gene>
<proteinExistence type="predicted"/>
<keyword evidence="2" id="KW-1185">Reference proteome</keyword>
<evidence type="ECO:0000313" key="2">
    <source>
        <dbReference type="Proteomes" id="UP001571476"/>
    </source>
</evidence>
<organism evidence="1 2">
    <name type="scientific">Streptomyces aureus</name>
    <dbReference type="NCBI Taxonomy" id="193461"/>
    <lineage>
        <taxon>Bacteria</taxon>
        <taxon>Bacillati</taxon>
        <taxon>Actinomycetota</taxon>
        <taxon>Actinomycetes</taxon>
        <taxon>Kitasatosporales</taxon>
        <taxon>Streptomycetaceae</taxon>
        <taxon>Streptomyces</taxon>
    </lineage>
</organism>
<comment type="caution">
    <text evidence="1">The sequence shown here is derived from an EMBL/GenBank/DDBJ whole genome shotgun (WGS) entry which is preliminary data.</text>
</comment>
<reference evidence="1 2" key="1">
    <citation type="submission" date="2024-08" db="EMBL/GenBank/DDBJ databases">
        <title>Genome sequence of Streptomyces aureus CACIA-1.46HGO.</title>
        <authorList>
            <person name="Evangelista-Martinez Z."/>
        </authorList>
    </citation>
    <scope>NUCLEOTIDE SEQUENCE [LARGE SCALE GENOMIC DNA]</scope>
    <source>
        <strain evidence="1 2">CACIA-1.46HGO</strain>
    </source>
</reference>
<evidence type="ECO:0000313" key="1">
    <source>
        <dbReference type="EMBL" id="MFA3842973.1"/>
    </source>
</evidence>
<dbReference type="RefSeq" id="WP_372566858.1">
    <property type="nucleotide sequence ID" value="NZ_JBGOSP010000048.1"/>
</dbReference>